<keyword evidence="3" id="KW-1185">Reference proteome</keyword>
<dbReference type="Pfam" id="PF05661">
    <property type="entry name" value="DUF808"/>
    <property type="match status" value="1"/>
</dbReference>
<dbReference type="EMBL" id="JAKVTV010000004">
    <property type="protein sequence ID" value="MCH4824148.1"/>
    <property type="molecule type" value="Genomic_DNA"/>
</dbReference>
<gene>
    <name evidence="2" type="ORF">ML462_13295</name>
</gene>
<dbReference type="InterPro" id="IPR008526">
    <property type="entry name" value="YedI"/>
</dbReference>
<feature type="transmembrane region" description="Helical" evidence="1">
    <location>
        <begin position="70"/>
        <end position="99"/>
    </location>
</feature>
<evidence type="ECO:0000313" key="3">
    <source>
        <dbReference type="Proteomes" id="UP001139226"/>
    </source>
</evidence>
<dbReference type="PANTHER" id="PTHR30503:SF3">
    <property type="entry name" value="INNER MEMBRANE PROTEIN YEDI"/>
    <property type="match status" value="1"/>
</dbReference>
<proteinExistence type="predicted"/>
<sequence length="293" mass="31685">MASGIFALLDDIAALMDDVATMGKVAGKKTAGLLGDDLAVNAEKASGFMSSREIPVLWAITKGSFLNKVIILPIAFLLSAFVPTAIKVILIIGGLYLAYEGAEKIYEYFFPHANPHEKPKLEKLTKEEALAREKEKIKSAIITDFILSVEIIIIALGAVSDESLNIQIPVVTLIAVVATVGVYGVVALIVRMDEFGARLIDLNERDDSFSDKVGRFLINALPKVIKGLSIIGTIALMLVSGGIFVHNIHFIHELVHSIPSILGEFLVGLIVGALTLPIVNLLKKLWKSIFKKS</sequence>
<keyword evidence="1" id="KW-0812">Transmembrane</keyword>
<keyword evidence="1" id="KW-1133">Transmembrane helix</keyword>
<dbReference type="AlphaFoldDB" id="A0A9X1V4U3"/>
<keyword evidence="1" id="KW-0472">Membrane</keyword>
<dbReference type="PANTHER" id="PTHR30503">
    <property type="entry name" value="INNER MEMBRANE PROTEIN YEDI"/>
    <property type="match status" value="1"/>
</dbReference>
<accession>A0A9X1V4U3</accession>
<feature type="transmembrane region" description="Helical" evidence="1">
    <location>
        <begin position="224"/>
        <end position="245"/>
    </location>
</feature>
<dbReference type="Proteomes" id="UP001139226">
    <property type="component" value="Unassembled WGS sequence"/>
</dbReference>
<dbReference type="PIRSF" id="PIRSF016660">
    <property type="entry name" value="YedI"/>
    <property type="match status" value="1"/>
</dbReference>
<dbReference type="GO" id="GO:0005886">
    <property type="term" value="C:plasma membrane"/>
    <property type="evidence" value="ECO:0007669"/>
    <property type="project" value="TreeGrafter"/>
</dbReference>
<feature type="transmembrane region" description="Helical" evidence="1">
    <location>
        <begin position="166"/>
        <end position="190"/>
    </location>
</feature>
<evidence type="ECO:0000313" key="2">
    <source>
        <dbReference type="EMBL" id="MCH4824148.1"/>
    </source>
</evidence>
<organism evidence="2 3">
    <name type="scientific">Christiangramia lutea</name>
    <dbReference type="NCBI Taxonomy" id="1607951"/>
    <lineage>
        <taxon>Bacteria</taxon>
        <taxon>Pseudomonadati</taxon>
        <taxon>Bacteroidota</taxon>
        <taxon>Flavobacteriia</taxon>
        <taxon>Flavobacteriales</taxon>
        <taxon>Flavobacteriaceae</taxon>
        <taxon>Christiangramia</taxon>
    </lineage>
</organism>
<feature type="transmembrane region" description="Helical" evidence="1">
    <location>
        <begin position="265"/>
        <end position="282"/>
    </location>
</feature>
<evidence type="ECO:0000256" key="1">
    <source>
        <dbReference type="SAM" id="Phobius"/>
    </source>
</evidence>
<comment type="caution">
    <text evidence="2">The sequence shown here is derived from an EMBL/GenBank/DDBJ whole genome shotgun (WGS) entry which is preliminary data.</text>
</comment>
<protein>
    <submittedName>
        <fullName evidence="2">DUF808 domain-containing protein</fullName>
    </submittedName>
</protein>
<reference evidence="2" key="1">
    <citation type="submission" date="2022-03" db="EMBL/GenBank/DDBJ databases">
        <title>Gramella crocea sp. nov., isolated from activated sludge of a seafood processing plant.</title>
        <authorList>
            <person name="Zhang X."/>
        </authorList>
    </citation>
    <scope>NUCLEOTIDE SEQUENCE</scope>
    <source>
        <strain evidence="2">YJ019</strain>
    </source>
</reference>
<feature type="transmembrane region" description="Helical" evidence="1">
    <location>
        <begin position="141"/>
        <end position="160"/>
    </location>
</feature>
<name>A0A9X1V4U3_9FLAO</name>
<dbReference type="RefSeq" id="WP_240714314.1">
    <property type="nucleotide sequence ID" value="NZ_JAKVTV010000004.1"/>
</dbReference>